<accession>A0A224YAV7</accession>
<organism evidence="1">
    <name type="scientific">Rhipicephalus zambeziensis</name>
    <dbReference type="NCBI Taxonomy" id="60191"/>
    <lineage>
        <taxon>Eukaryota</taxon>
        <taxon>Metazoa</taxon>
        <taxon>Ecdysozoa</taxon>
        <taxon>Arthropoda</taxon>
        <taxon>Chelicerata</taxon>
        <taxon>Arachnida</taxon>
        <taxon>Acari</taxon>
        <taxon>Parasitiformes</taxon>
        <taxon>Ixodida</taxon>
        <taxon>Ixodoidea</taxon>
        <taxon>Ixodidae</taxon>
        <taxon>Rhipicephalinae</taxon>
        <taxon>Rhipicephalus</taxon>
        <taxon>Rhipicephalus</taxon>
    </lineage>
</organism>
<reference evidence="1" key="1">
    <citation type="journal article" date="2017" name="Parasit. Vectors">
        <title>Sialotranscriptomics of Rhipicephalus zambeziensis reveals intricate expression profiles of secretory proteins and suggests tight temporal transcriptional regulation during blood-feeding.</title>
        <authorList>
            <person name="de Castro M.H."/>
            <person name="de Klerk D."/>
            <person name="Pienaar R."/>
            <person name="Rees D.J.G."/>
            <person name="Mans B.J."/>
        </authorList>
    </citation>
    <scope>NUCLEOTIDE SEQUENCE</scope>
    <source>
        <tissue evidence="1">Salivary glands</tissue>
    </source>
</reference>
<protein>
    <submittedName>
        <fullName evidence="1">Uncharacterized protein</fullName>
    </submittedName>
</protein>
<dbReference type="EMBL" id="GFPF01001623">
    <property type="protein sequence ID" value="MAA12769.1"/>
    <property type="molecule type" value="Transcribed_RNA"/>
</dbReference>
<dbReference type="AlphaFoldDB" id="A0A224YAV7"/>
<evidence type="ECO:0000313" key="1">
    <source>
        <dbReference type="EMBL" id="MAA12769.1"/>
    </source>
</evidence>
<sequence length="96" mass="11036">MPSETLNRDKVFSQRLFSKRIIKLHVSSILKPGRVMRPSLRMSCIMPLIHIMHTPCTLQPPRSTCLILQLAYHGTCSSQISANKIVRNILLRRWLG</sequence>
<proteinExistence type="predicted"/>
<name>A0A224YAV7_9ACAR</name>